<comment type="caution">
    <text evidence="3">The sequence shown here is derived from an EMBL/GenBank/DDBJ whole genome shotgun (WGS) entry which is preliminary data.</text>
</comment>
<evidence type="ECO:0000313" key="3">
    <source>
        <dbReference type="EMBL" id="MEC0242417.1"/>
    </source>
</evidence>
<keyword evidence="4" id="KW-1185">Reference proteome</keyword>
<name>A0ABU6GRP9_9BACL</name>
<dbReference type="Proteomes" id="UP001344632">
    <property type="component" value="Unassembled WGS sequence"/>
</dbReference>
<dbReference type="EMBL" id="JARLKZ010000016">
    <property type="protein sequence ID" value="MEC0242417.1"/>
    <property type="molecule type" value="Genomic_DNA"/>
</dbReference>
<protein>
    <submittedName>
        <fullName evidence="3">TerB N-terminal domain-containing protein</fullName>
    </submittedName>
</protein>
<sequence>MNSYNKSLDFAEIDISDDTEHSSCSLQEMSIPERKERPAEATIPFVNALTREQQFMQQAKALANRTGDQVSFVPFMSYWPIYEQMNESQLSWYFYWRSEVRGGQYLFTDLSYIFVYLYELIHGVGWEHPKQGYDLMMRIWDGYAKRYPKLNGYMADWICDFVLVHQLDIPMIDILSRSSASQTGELFDMELMRLFSDHPTSLSFEMILTLSDYDMQRSKFYLEGGSTLLEEYVPKVVALVDSFLQKTTGKKLVNTFYKGNGKVVERYLFRSAIYDASLYGRTYTLQISHLRKCPPLRYYITQLLRCTENKLRELQHFKGRLRGVTLKSETETLIQRFLEKEFAPEKSSKPVISINPDRLAELQRDSEDVRSMLTLEEWDESEQDVELRSEVPVQDLEGIVGMTHDVPLKVIQEITHSVVPHEIEIQAAGQTVVWDTADMDEDWILFAGQLKQAHLDTLFALKTQLSSTELDLIAEQYGTMPALLLDEINQAAMETIGDLVIDGESITEEYIDYFETLKR</sequence>
<evidence type="ECO:0000313" key="4">
    <source>
        <dbReference type="Proteomes" id="UP001344632"/>
    </source>
</evidence>
<dbReference type="InterPro" id="IPR025266">
    <property type="entry name" value="TerB_N"/>
</dbReference>
<organism evidence="3 4">
    <name type="scientific">Paenibacillus dokdonensis</name>
    <dbReference type="NCBI Taxonomy" id="2567944"/>
    <lineage>
        <taxon>Bacteria</taxon>
        <taxon>Bacillati</taxon>
        <taxon>Bacillota</taxon>
        <taxon>Bacilli</taxon>
        <taxon>Bacillales</taxon>
        <taxon>Paenibacillaceae</taxon>
        <taxon>Paenibacillus</taxon>
    </lineage>
</organism>
<feature type="domain" description="TerB N-terminal" evidence="1">
    <location>
        <begin position="46"/>
        <end position="248"/>
    </location>
</feature>
<gene>
    <name evidence="3" type="ORF">P4H66_21645</name>
</gene>
<evidence type="ECO:0000259" key="1">
    <source>
        <dbReference type="Pfam" id="PF13208"/>
    </source>
</evidence>
<evidence type="ECO:0000259" key="2">
    <source>
        <dbReference type="Pfam" id="PF15615"/>
    </source>
</evidence>
<dbReference type="RefSeq" id="WP_326090191.1">
    <property type="nucleotide sequence ID" value="NZ_JARLKZ010000016.1"/>
</dbReference>
<proteinExistence type="predicted"/>
<dbReference type="Pfam" id="PF13208">
    <property type="entry name" value="TerB_N"/>
    <property type="match status" value="1"/>
</dbReference>
<accession>A0ABU6GRP9</accession>
<feature type="domain" description="TerB-C" evidence="2">
    <location>
        <begin position="348"/>
        <end position="517"/>
    </location>
</feature>
<dbReference type="Pfam" id="PF15615">
    <property type="entry name" value="TerB_C"/>
    <property type="match status" value="1"/>
</dbReference>
<dbReference type="InterPro" id="IPR028932">
    <property type="entry name" value="TerB-C"/>
</dbReference>
<reference evidence="3 4" key="1">
    <citation type="submission" date="2023-03" db="EMBL/GenBank/DDBJ databases">
        <title>Bacillus Genome Sequencing.</title>
        <authorList>
            <person name="Dunlap C."/>
        </authorList>
    </citation>
    <scope>NUCLEOTIDE SEQUENCE [LARGE SCALE GENOMIC DNA]</scope>
    <source>
        <strain evidence="3 4">BD-525</strain>
    </source>
</reference>